<proteinExistence type="predicted"/>
<dbReference type="EMBL" id="JAAZIL010000073">
    <property type="protein sequence ID" value="NLZ24660.1"/>
    <property type="molecule type" value="Genomic_DNA"/>
</dbReference>
<reference evidence="2 3" key="1">
    <citation type="journal article" date="2020" name="Biotechnol. Biofuels">
        <title>New insights from the biogas microbiome by comprehensive genome-resolved metagenomics of nearly 1600 species originating from multiple anaerobic digesters.</title>
        <authorList>
            <person name="Campanaro S."/>
            <person name="Treu L."/>
            <person name="Rodriguez-R L.M."/>
            <person name="Kovalovszki A."/>
            <person name="Ziels R.M."/>
            <person name="Maus I."/>
            <person name="Zhu X."/>
            <person name="Kougias P.G."/>
            <person name="Basile A."/>
            <person name="Luo G."/>
            <person name="Schluter A."/>
            <person name="Konstantinidis K.T."/>
            <person name="Angelidaki I."/>
        </authorList>
    </citation>
    <scope>NUCLEOTIDE SEQUENCE [LARGE SCALE GENOMIC DNA]</scope>
    <source>
        <strain evidence="2">AS19jrsBPTG_9</strain>
    </source>
</reference>
<keyword evidence="1" id="KW-0812">Transmembrane</keyword>
<dbReference type="AlphaFoldDB" id="A0A847VDU5"/>
<evidence type="ECO:0000313" key="3">
    <source>
        <dbReference type="Proteomes" id="UP000564033"/>
    </source>
</evidence>
<dbReference type="Proteomes" id="UP000564033">
    <property type="component" value="Unassembled WGS sequence"/>
</dbReference>
<evidence type="ECO:0000256" key="1">
    <source>
        <dbReference type="SAM" id="Phobius"/>
    </source>
</evidence>
<protein>
    <submittedName>
        <fullName evidence="2">Uncharacterized protein</fullName>
    </submittedName>
</protein>
<keyword evidence="1" id="KW-1133">Transmembrane helix</keyword>
<name>A0A847VDU5_9BACT</name>
<accession>A0A847VDU5</accession>
<keyword evidence="1" id="KW-0472">Membrane</keyword>
<organism evidence="2 3">
    <name type="scientific">Candidatus Dojkabacteria bacterium</name>
    <dbReference type="NCBI Taxonomy" id="2099670"/>
    <lineage>
        <taxon>Bacteria</taxon>
        <taxon>Candidatus Dojkabacteria</taxon>
    </lineage>
</organism>
<gene>
    <name evidence="2" type="ORF">GX888_02880</name>
</gene>
<sequence length="66" mass="7365">MDLLKYIIAGAIALVLGIVVWIMGNFLSGILIFILLFGGYIMWNVLQNVNENAPPEEKDKNISQDN</sequence>
<feature type="transmembrane region" description="Helical" evidence="1">
    <location>
        <begin position="6"/>
        <end position="37"/>
    </location>
</feature>
<comment type="caution">
    <text evidence="2">The sequence shown here is derived from an EMBL/GenBank/DDBJ whole genome shotgun (WGS) entry which is preliminary data.</text>
</comment>
<evidence type="ECO:0000313" key="2">
    <source>
        <dbReference type="EMBL" id="NLZ24660.1"/>
    </source>
</evidence>